<dbReference type="EMBL" id="CAJNOJ010001051">
    <property type="protein sequence ID" value="CAF1540462.1"/>
    <property type="molecule type" value="Genomic_DNA"/>
</dbReference>
<protein>
    <submittedName>
        <fullName evidence="1">Uncharacterized protein</fullName>
    </submittedName>
</protein>
<evidence type="ECO:0000313" key="1">
    <source>
        <dbReference type="EMBL" id="CAF1540462.1"/>
    </source>
</evidence>
<proteinExistence type="predicted"/>
<gene>
    <name evidence="1" type="ORF">EDS130_LOCUS45281</name>
</gene>
<name>A0A815W916_ADIRI</name>
<sequence>MEQLVSWIDFNLQHISRDGSYRLQEILASLNIPVYLNDYENGQPIGCFTSNSGNFTTRILKVVLDNLTLQ</sequence>
<organism evidence="1 2">
    <name type="scientific">Adineta ricciae</name>
    <name type="common">Rotifer</name>
    <dbReference type="NCBI Taxonomy" id="249248"/>
    <lineage>
        <taxon>Eukaryota</taxon>
        <taxon>Metazoa</taxon>
        <taxon>Spiralia</taxon>
        <taxon>Gnathifera</taxon>
        <taxon>Rotifera</taxon>
        <taxon>Eurotatoria</taxon>
        <taxon>Bdelloidea</taxon>
        <taxon>Adinetida</taxon>
        <taxon>Adinetidae</taxon>
        <taxon>Adineta</taxon>
    </lineage>
</organism>
<comment type="caution">
    <text evidence="1">The sequence shown here is derived from an EMBL/GenBank/DDBJ whole genome shotgun (WGS) entry which is preliminary data.</text>
</comment>
<reference evidence="1" key="1">
    <citation type="submission" date="2021-02" db="EMBL/GenBank/DDBJ databases">
        <authorList>
            <person name="Nowell W R."/>
        </authorList>
    </citation>
    <scope>NUCLEOTIDE SEQUENCE</scope>
</reference>
<dbReference type="Proteomes" id="UP000663852">
    <property type="component" value="Unassembled WGS sequence"/>
</dbReference>
<dbReference type="AlphaFoldDB" id="A0A815W916"/>
<evidence type="ECO:0000313" key="2">
    <source>
        <dbReference type="Proteomes" id="UP000663852"/>
    </source>
</evidence>
<accession>A0A815W916</accession>